<dbReference type="Proteomes" id="UP000827284">
    <property type="component" value="Unassembled WGS sequence"/>
</dbReference>
<evidence type="ECO:0008006" key="5">
    <source>
        <dbReference type="Google" id="ProtNLM"/>
    </source>
</evidence>
<evidence type="ECO:0000256" key="2">
    <source>
        <dbReference type="SAM" id="SignalP"/>
    </source>
</evidence>
<reference evidence="3" key="1">
    <citation type="submission" date="2021-11" db="EMBL/GenBank/DDBJ databases">
        <authorList>
            <person name="Herlambang A."/>
            <person name="Guo Y."/>
            <person name="Takashima Y."/>
            <person name="Nishizawa T."/>
        </authorList>
    </citation>
    <scope>NUCLEOTIDE SEQUENCE</scope>
    <source>
        <strain evidence="3">E1425</strain>
    </source>
</reference>
<proteinExistence type="predicted"/>
<evidence type="ECO:0000313" key="3">
    <source>
        <dbReference type="EMBL" id="GJJ68728.1"/>
    </source>
</evidence>
<protein>
    <recommendedName>
        <fullName evidence="5">Ser-Thr-rich glycosyl-phosphatidyl-inositol-anchored membrane family-domain-containing protein</fullName>
    </recommendedName>
</protein>
<organism evidence="3 4">
    <name type="scientific">Entomortierella parvispora</name>
    <dbReference type="NCBI Taxonomy" id="205924"/>
    <lineage>
        <taxon>Eukaryota</taxon>
        <taxon>Fungi</taxon>
        <taxon>Fungi incertae sedis</taxon>
        <taxon>Mucoromycota</taxon>
        <taxon>Mortierellomycotina</taxon>
        <taxon>Mortierellomycetes</taxon>
        <taxon>Mortierellales</taxon>
        <taxon>Mortierellaceae</taxon>
        <taxon>Entomortierella</taxon>
    </lineage>
</organism>
<keyword evidence="4" id="KW-1185">Reference proteome</keyword>
<dbReference type="EMBL" id="BQFW01000002">
    <property type="protein sequence ID" value="GJJ68728.1"/>
    <property type="molecule type" value="Genomic_DNA"/>
</dbReference>
<feature type="signal peptide" evidence="2">
    <location>
        <begin position="1"/>
        <end position="20"/>
    </location>
</feature>
<reference evidence="3" key="2">
    <citation type="journal article" date="2022" name="Microbiol. Resour. Announc.">
        <title>Whole-Genome Sequence of Entomortierella parvispora E1425, a Mucoromycotan Fungus Associated with Burkholderiaceae-Related Endosymbiotic Bacteria.</title>
        <authorList>
            <person name="Herlambang A."/>
            <person name="Guo Y."/>
            <person name="Takashima Y."/>
            <person name="Narisawa K."/>
            <person name="Ohta H."/>
            <person name="Nishizawa T."/>
        </authorList>
    </citation>
    <scope>NUCLEOTIDE SEQUENCE</scope>
    <source>
        <strain evidence="3">E1425</strain>
    </source>
</reference>
<keyword evidence="2" id="KW-0732">Signal</keyword>
<accession>A0A9P3H2W1</accession>
<gene>
    <name evidence="3" type="ORF">EMPS_01074</name>
</gene>
<dbReference type="OrthoDB" id="2432613at2759"/>
<evidence type="ECO:0000313" key="4">
    <source>
        <dbReference type="Proteomes" id="UP000827284"/>
    </source>
</evidence>
<sequence>MKFCILIAAVASMAIASVTAHFTPDEGRLFYSEPVSASVWTAGETQTVSWSNYCKPGNKEALDIVLYMSKDHIPGSTDQMRVPGIRSLGTLNCLENKSAKITLPKGLTTGSTYSLHVNTVPLQSYSAQFTIKGEDPVVVAPVTTTAAVDPATATATTTAPAETTTGTAGKEDKSTSTGSGSVKAALASTAALFTMAAGSMLL</sequence>
<feature type="chain" id="PRO_5040169893" description="Ser-Thr-rich glycosyl-phosphatidyl-inositol-anchored membrane family-domain-containing protein" evidence="2">
    <location>
        <begin position="21"/>
        <end position="202"/>
    </location>
</feature>
<comment type="caution">
    <text evidence="3">The sequence shown here is derived from an EMBL/GenBank/DDBJ whole genome shotgun (WGS) entry which is preliminary data.</text>
</comment>
<feature type="compositionally biased region" description="Low complexity" evidence="1">
    <location>
        <begin position="151"/>
        <end position="168"/>
    </location>
</feature>
<dbReference type="AlphaFoldDB" id="A0A9P3H2W1"/>
<name>A0A9P3H2W1_9FUNG</name>
<feature type="region of interest" description="Disordered" evidence="1">
    <location>
        <begin position="151"/>
        <end position="180"/>
    </location>
</feature>
<evidence type="ECO:0000256" key="1">
    <source>
        <dbReference type="SAM" id="MobiDB-lite"/>
    </source>
</evidence>